<name>A0A379CBG3_9PAST</name>
<dbReference type="OrthoDB" id="8759063at2"/>
<dbReference type="Gene3D" id="3.10.350.10">
    <property type="entry name" value="LysM domain"/>
    <property type="match status" value="1"/>
</dbReference>
<accession>A0A379CBG3</accession>
<dbReference type="InterPro" id="IPR036779">
    <property type="entry name" value="LysM_dom_sf"/>
</dbReference>
<evidence type="ECO:0000313" key="2">
    <source>
        <dbReference type="Proteomes" id="UP000255417"/>
    </source>
</evidence>
<evidence type="ECO:0000313" key="1">
    <source>
        <dbReference type="EMBL" id="SUB59065.1"/>
    </source>
</evidence>
<gene>
    <name evidence="1" type="ORF">NCTC12872_01040</name>
</gene>
<keyword evidence="2" id="KW-1185">Reference proteome</keyword>
<dbReference type="RefSeq" id="WP_115315560.1">
    <property type="nucleotide sequence ID" value="NZ_LWIF01000001.1"/>
</dbReference>
<sequence length="68" mass="7741">MRTVTANQNDTLDLVVYRYFGDQQGLVEQCLELNPKLANQILLQAGQKVILPTVKVKQPTKQTIQLWS</sequence>
<reference evidence="1 2" key="1">
    <citation type="submission" date="2018-06" db="EMBL/GenBank/DDBJ databases">
        <authorList>
            <consortium name="Pathogen Informatics"/>
            <person name="Doyle S."/>
        </authorList>
    </citation>
    <scope>NUCLEOTIDE SEQUENCE [LARGE SCALE GENOMIC DNA]</scope>
    <source>
        <strain evidence="1 2">NCTC12872</strain>
    </source>
</reference>
<organism evidence="1 2">
    <name type="scientific">Phocoenobacter uteri</name>
    <dbReference type="NCBI Taxonomy" id="146806"/>
    <lineage>
        <taxon>Bacteria</taxon>
        <taxon>Pseudomonadati</taxon>
        <taxon>Pseudomonadota</taxon>
        <taxon>Gammaproteobacteria</taxon>
        <taxon>Pasteurellales</taxon>
        <taxon>Pasteurellaceae</taxon>
        <taxon>Phocoenobacter</taxon>
    </lineage>
</organism>
<dbReference type="InterPro" id="IPR008861">
    <property type="entry name" value="GpX-like"/>
</dbReference>
<dbReference type="Proteomes" id="UP000255417">
    <property type="component" value="Unassembled WGS sequence"/>
</dbReference>
<proteinExistence type="predicted"/>
<dbReference type="Pfam" id="PF05489">
    <property type="entry name" value="Phage_tail_X"/>
    <property type="match status" value="1"/>
</dbReference>
<dbReference type="AlphaFoldDB" id="A0A379CBG3"/>
<dbReference type="EMBL" id="UGTA01000001">
    <property type="protein sequence ID" value="SUB59065.1"/>
    <property type="molecule type" value="Genomic_DNA"/>
</dbReference>
<protein>
    <submittedName>
        <fullName evidence="1">Phage Tail Protein X</fullName>
    </submittedName>
</protein>